<proteinExistence type="predicted"/>
<reference evidence="1 2" key="1">
    <citation type="submission" date="2020-11" db="EMBL/GenBank/DDBJ databases">
        <title>Complete genome sequence for Salinimonas sp. strain G2-b.</title>
        <authorList>
            <person name="Park S.-J."/>
        </authorList>
    </citation>
    <scope>NUCLEOTIDE SEQUENCE [LARGE SCALE GENOMIC DNA]</scope>
    <source>
        <strain evidence="1 2">G2-b</strain>
    </source>
</reference>
<evidence type="ECO:0000313" key="2">
    <source>
        <dbReference type="Proteomes" id="UP000595095"/>
    </source>
</evidence>
<sequence length="407" mass="46552">MADFYQNGVVTTLHNLANRPTEELEAELLRFSQKRPMALILPSLYSELEGEALPNILEHLQQVPYLSEIVIGLDRADKEQYKSALKFFGKLPQHHRILWNDGPRLQALDKELTELGLAPKELGKGRNVWYCMGYILASNRAESVALHDCDILTYNRDLLARLIYPVANPMFNYEFCKGYYARVADGKINGRVSRLLVTPLLRALKRTLGDNEYLEFMDSFRYPLAGEFSFRRDVLNDIRIPSDWGLEIGVLSEMHRNYSHNRLCQADIAETYDHKHQDLSLHDDQGGLSKMSIDITKALFRKLATQGVAFSPETFRAVKATYYRIALDFVETYHNDAIMNGLNLDIHREEKAVEMFASNIMKAGQSFLDSPMQTPFIPSWNRVTSAVPDILDRLLEAVEADTSELLE</sequence>
<keyword evidence="1" id="KW-0808">Transferase</keyword>
<dbReference type="SUPFAM" id="SSF53448">
    <property type="entry name" value="Nucleotide-diphospho-sugar transferases"/>
    <property type="match status" value="1"/>
</dbReference>
<dbReference type="EMBL" id="CP064795">
    <property type="protein sequence ID" value="QPG04408.1"/>
    <property type="molecule type" value="Genomic_DNA"/>
</dbReference>
<organism evidence="1 2">
    <name type="scientific">Salinimonas marina</name>
    <dbReference type="NCBI Taxonomy" id="2785918"/>
    <lineage>
        <taxon>Bacteria</taxon>
        <taxon>Pseudomonadati</taxon>
        <taxon>Pseudomonadota</taxon>
        <taxon>Gammaproteobacteria</taxon>
        <taxon>Alteromonadales</taxon>
        <taxon>Alteromonadaceae</taxon>
        <taxon>Alteromonas/Salinimonas group</taxon>
        <taxon>Salinimonas</taxon>
    </lineage>
</organism>
<keyword evidence="2" id="KW-1185">Reference proteome</keyword>
<gene>
    <name evidence="1" type="ORF">IT774_09030</name>
</gene>
<dbReference type="RefSeq" id="WP_195809504.1">
    <property type="nucleotide sequence ID" value="NZ_CP064795.1"/>
</dbReference>
<accession>A0A7S9DUV4</accession>
<dbReference type="InterPro" id="IPR029044">
    <property type="entry name" value="Nucleotide-diphossugar_trans"/>
</dbReference>
<evidence type="ECO:0000313" key="1">
    <source>
        <dbReference type="EMBL" id="QPG04408.1"/>
    </source>
</evidence>
<dbReference type="Proteomes" id="UP000595095">
    <property type="component" value="Chromosome"/>
</dbReference>
<dbReference type="KEGG" id="smaa:IT774_09030"/>
<dbReference type="AlphaFoldDB" id="A0A7S9DUV4"/>
<name>A0A7S9DUV4_9ALTE</name>
<dbReference type="GO" id="GO:0016740">
    <property type="term" value="F:transferase activity"/>
    <property type="evidence" value="ECO:0007669"/>
    <property type="project" value="UniProtKB-KW"/>
</dbReference>
<dbReference type="Gene3D" id="3.90.550.10">
    <property type="entry name" value="Spore Coat Polysaccharide Biosynthesis Protein SpsA, Chain A"/>
    <property type="match status" value="1"/>
</dbReference>
<protein>
    <submittedName>
        <fullName evidence="1">Glycosyl transferase</fullName>
    </submittedName>
</protein>